<sequence>MKKLFLLSAALLLFVLEVGATTTGQTRACRIAGGQYFEIEFDFDEIGLCLVGESLVGSRDLLNKNARIEIPLSLHHYRRGVRTCTAANMQTLQLGDLGRVDVCLYSDGSVIDLATLLSGKEHNRNAKLNKALGL</sequence>
<accession>M4V606</accession>
<keyword evidence="1" id="KW-0732">Signal</keyword>
<evidence type="ECO:0000313" key="3">
    <source>
        <dbReference type="Proteomes" id="UP000012040"/>
    </source>
</evidence>
<proteinExistence type="predicted"/>
<feature type="chain" id="PRO_5004059902" evidence="1">
    <location>
        <begin position="21"/>
        <end position="134"/>
    </location>
</feature>
<organism evidence="2 3">
    <name type="scientific">Pseudobdellovibrio exovorus JSS</name>
    <dbReference type="NCBI Taxonomy" id="1184267"/>
    <lineage>
        <taxon>Bacteria</taxon>
        <taxon>Pseudomonadati</taxon>
        <taxon>Bdellovibrionota</taxon>
        <taxon>Bdellovibrionia</taxon>
        <taxon>Bdellovibrionales</taxon>
        <taxon>Pseudobdellovibrionaceae</taxon>
        <taxon>Pseudobdellovibrio</taxon>
    </lineage>
</organism>
<dbReference type="EMBL" id="CP003537">
    <property type="protein sequence ID" value="AGH94797.1"/>
    <property type="molecule type" value="Genomic_DNA"/>
</dbReference>
<gene>
    <name evidence="2" type="ORF">A11Q_577</name>
</gene>
<protein>
    <submittedName>
        <fullName evidence="2">Uncharacterized protein</fullName>
    </submittedName>
</protein>
<keyword evidence="3" id="KW-1185">Reference proteome</keyword>
<dbReference type="KEGG" id="bex:A11Q_577"/>
<name>M4V606_9BACT</name>
<dbReference type="OrthoDB" id="5295194at2"/>
<dbReference type="AlphaFoldDB" id="M4V606"/>
<dbReference type="PATRIC" id="fig|1184267.3.peg.587"/>
<feature type="signal peptide" evidence="1">
    <location>
        <begin position="1"/>
        <end position="20"/>
    </location>
</feature>
<dbReference type="Proteomes" id="UP000012040">
    <property type="component" value="Chromosome"/>
</dbReference>
<dbReference type="RefSeq" id="WP_015469287.1">
    <property type="nucleotide sequence ID" value="NC_020813.1"/>
</dbReference>
<dbReference type="HOGENOM" id="CLU_1892077_0_0_7"/>
<reference evidence="2 3" key="1">
    <citation type="journal article" date="2013" name="ISME J.">
        <title>By their genes ye shall know them: genomic signatures of predatory bacteria.</title>
        <authorList>
            <person name="Pasternak Z."/>
            <person name="Pietrokovski S."/>
            <person name="Rotem O."/>
            <person name="Gophna U."/>
            <person name="Lurie-Weinberger M.N."/>
            <person name="Jurkevitch E."/>
        </authorList>
    </citation>
    <scope>NUCLEOTIDE SEQUENCE [LARGE SCALE GENOMIC DNA]</scope>
    <source>
        <strain evidence="2 3">JSS</strain>
    </source>
</reference>
<evidence type="ECO:0000313" key="2">
    <source>
        <dbReference type="EMBL" id="AGH94797.1"/>
    </source>
</evidence>
<evidence type="ECO:0000256" key="1">
    <source>
        <dbReference type="SAM" id="SignalP"/>
    </source>
</evidence>